<organism evidence="3 4">
    <name type="scientific">Sedimentitalea nanhaiensis</name>
    <dbReference type="NCBI Taxonomy" id="999627"/>
    <lineage>
        <taxon>Bacteria</taxon>
        <taxon>Pseudomonadati</taxon>
        <taxon>Pseudomonadota</taxon>
        <taxon>Alphaproteobacteria</taxon>
        <taxon>Rhodobacterales</taxon>
        <taxon>Paracoccaceae</taxon>
        <taxon>Sedimentitalea</taxon>
    </lineage>
</organism>
<dbReference type="Gene3D" id="1.10.530.10">
    <property type="match status" value="1"/>
</dbReference>
<dbReference type="Pfam" id="PF19489">
    <property type="entry name" value="SLT_4"/>
    <property type="match status" value="1"/>
</dbReference>
<evidence type="ECO:0000259" key="2">
    <source>
        <dbReference type="Pfam" id="PF19489"/>
    </source>
</evidence>
<dbReference type="Proteomes" id="UP000182466">
    <property type="component" value="Unassembled WGS sequence"/>
</dbReference>
<evidence type="ECO:0000313" key="4">
    <source>
        <dbReference type="Proteomes" id="UP000182466"/>
    </source>
</evidence>
<dbReference type="OrthoDB" id="9789144at2"/>
<proteinExistence type="predicted"/>
<evidence type="ECO:0000313" key="3">
    <source>
        <dbReference type="EMBL" id="SFT92491.1"/>
    </source>
</evidence>
<dbReference type="STRING" id="999627.SAMN05216236_11338"/>
<dbReference type="SUPFAM" id="SSF53955">
    <property type="entry name" value="Lysozyme-like"/>
    <property type="match status" value="1"/>
</dbReference>
<dbReference type="EMBL" id="FPAW01000013">
    <property type="protein sequence ID" value="SFT92491.1"/>
    <property type="molecule type" value="Genomic_DNA"/>
</dbReference>
<dbReference type="InterPro" id="IPR023346">
    <property type="entry name" value="Lysozyme-like_dom_sf"/>
</dbReference>
<feature type="chain" id="PRO_5010235244" description="Transglycosylase SLT domain-containing protein" evidence="1">
    <location>
        <begin position="23"/>
        <end position="196"/>
    </location>
</feature>
<keyword evidence="1" id="KW-0732">Signal</keyword>
<dbReference type="PROSITE" id="PS51257">
    <property type="entry name" value="PROKAR_LIPOPROTEIN"/>
    <property type="match status" value="1"/>
</dbReference>
<dbReference type="RefSeq" id="WP_027262757.1">
    <property type="nucleotide sequence ID" value="NZ_FPAW01000013.1"/>
</dbReference>
<gene>
    <name evidence="3" type="ORF">SAMN05216236_11338</name>
</gene>
<dbReference type="InterPro" id="IPR045795">
    <property type="entry name" value="SLT_4"/>
</dbReference>
<reference evidence="3 4" key="1">
    <citation type="submission" date="2016-10" db="EMBL/GenBank/DDBJ databases">
        <authorList>
            <person name="de Groot N.N."/>
        </authorList>
    </citation>
    <scope>NUCLEOTIDE SEQUENCE [LARGE SCALE GENOMIC DNA]</scope>
    <source>
        <strain evidence="3 4">CGMCC 1.10959</strain>
    </source>
</reference>
<dbReference type="eggNOG" id="COG4764">
    <property type="taxonomic scope" value="Bacteria"/>
</dbReference>
<keyword evidence="4" id="KW-1185">Reference proteome</keyword>
<evidence type="ECO:0000256" key="1">
    <source>
        <dbReference type="SAM" id="SignalP"/>
    </source>
</evidence>
<feature type="signal peptide" evidence="1">
    <location>
        <begin position="1"/>
        <end position="22"/>
    </location>
</feature>
<feature type="domain" description="Transglycosylase SLT" evidence="2">
    <location>
        <begin position="7"/>
        <end position="191"/>
    </location>
</feature>
<name>A0A1I7BZ87_9RHOB</name>
<dbReference type="AlphaFoldDB" id="A0A1I7BZ87"/>
<accession>A0A1I7BZ87</accession>
<protein>
    <recommendedName>
        <fullName evidence="2">Transglycosylase SLT domain-containing protein</fullName>
    </recommendedName>
</protein>
<sequence length="196" mass="22266">MSRTLRAMLLMLLLASCGGGSHTPPRNLNDACSIAQQRPKYVKAFKATERRWGVPVHVQMATIYQESKFRGDARTPNNYVLGVIPMGRQSSAYGYSQALDGTWDEYRKDTGRRSAKRDRMQDASDFMGWYMNQSRERNGISLSDARNQYLAYHEGQSGYARGSHNSKSWLLRVAGQVDARANLYQAQLANCRAFRR</sequence>